<organism evidence="2 3">
    <name type="scientific">Ensete ventricosum</name>
    <name type="common">Abyssinian banana</name>
    <name type="synonym">Musa ensete</name>
    <dbReference type="NCBI Taxonomy" id="4639"/>
    <lineage>
        <taxon>Eukaryota</taxon>
        <taxon>Viridiplantae</taxon>
        <taxon>Streptophyta</taxon>
        <taxon>Embryophyta</taxon>
        <taxon>Tracheophyta</taxon>
        <taxon>Spermatophyta</taxon>
        <taxon>Magnoliopsida</taxon>
        <taxon>Liliopsida</taxon>
        <taxon>Zingiberales</taxon>
        <taxon>Musaceae</taxon>
        <taxon>Ensete</taxon>
    </lineage>
</organism>
<gene>
    <name evidence="2" type="ORF">B296_00043148</name>
</gene>
<dbReference type="EMBL" id="AMZH03006830">
    <property type="protein sequence ID" value="RRT62840.1"/>
    <property type="molecule type" value="Genomic_DNA"/>
</dbReference>
<dbReference type="AlphaFoldDB" id="A0A426ZFT5"/>
<proteinExistence type="predicted"/>
<reference evidence="2 3" key="1">
    <citation type="journal article" date="2014" name="Agronomy (Basel)">
        <title>A Draft Genome Sequence for Ensete ventricosum, the Drought-Tolerant Tree Against Hunger.</title>
        <authorList>
            <person name="Harrison J."/>
            <person name="Moore K.A."/>
            <person name="Paszkiewicz K."/>
            <person name="Jones T."/>
            <person name="Grant M."/>
            <person name="Ambacheew D."/>
            <person name="Muzemil S."/>
            <person name="Studholme D.J."/>
        </authorList>
    </citation>
    <scope>NUCLEOTIDE SEQUENCE [LARGE SCALE GENOMIC DNA]</scope>
</reference>
<dbReference type="Proteomes" id="UP000287651">
    <property type="component" value="Unassembled WGS sequence"/>
</dbReference>
<evidence type="ECO:0000313" key="3">
    <source>
        <dbReference type="Proteomes" id="UP000287651"/>
    </source>
</evidence>
<accession>A0A426ZFT5</accession>
<comment type="caution">
    <text evidence="2">The sequence shown here is derived from an EMBL/GenBank/DDBJ whole genome shotgun (WGS) entry which is preliminary data.</text>
</comment>
<sequence>MIERQLGEPARARHSPPTNDRPPREPSRTNHQRTRVARRIVTRSYQSSGPARGGFRFSLLKLTDPVLRRLLSSCHLYKPDVGLLRLSPTHLLFPTPSLSSSSSLFHCLS</sequence>
<evidence type="ECO:0000313" key="2">
    <source>
        <dbReference type="EMBL" id="RRT62840.1"/>
    </source>
</evidence>
<feature type="region of interest" description="Disordered" evidence="1">
    <location>
        <begin position="1"/>
        <end position="35"/>
    </location>
</feature>
<name>A0A426ZFT5_ENSVE</name>
<protein>
    <submittedName>
        <fullName evidence="2">Uncharacterized protein</fullName>
    </submittedName>
</protein>
<evidence type="ECO:0000256" key="1">
    <source>
        <dbReference type="SAM" id="MobiDB-lite"/>
    </source>
</evidence>